<keyword evidence="1" id="KW-0596">Phosphopantetheine</keyword>
<dbReference type="SUPFAM" id="SSF56801">
    <property type="entry name" value="Acetyl-CoA synthetase-like"/>
    <property type="match status" value="1"/>
</dbReference>
<dbReference type="PANTHER" id="PTHR43439:SF2">
    <property type="entry name" value="ENZYME, PUTATIVE (JCVI)-RELATED"/>
    <property type="match status" value="1"/>
</dbReference>
<name>A0A089XC19_STRGA</name>
<dbReference type="InterPro" id="IPR042099">
    <property type="entry name" value="ANL_N_sf"/>
</dbReference>
<dbReference type="OrthoDB" id="179194at2"/>
<dbReference type="STRING" id="1907.SGLAU_17340"/>
<dbReference type="InterPro" id="IPR000873">
    <property type="entry name" value="AMP-dep_synth/lig_dom"/>
</dbReference>
<evidence type="ECO:0000313" key="5">
    <source>
        <dbReference type="Proteomes" id="UP000029482"/>
    </source>
</evidence>
<keyword evidence="2" id="KW-0597">Phosphoprotein</keyword>
<dbReference type="InterPro" id="IPR051414">
    <property type="entry name" value="Adenylate-forming_Reductase"/>
</dbReference>
<dbReference type="AlphaFoldDB" id="A0A089XC19"/>
<proteinExistence type="predicted"/>
<protein>
    <submittedName>
        <fullName evidence="4">Putative arylcarboxylate reductase component</fullName>
    </submittedName>
</protein>
<dbReference type="PANTHER" id="PTHR43439">
    <property type="entry name" value="PHENYLACETATE-COENZYME A LIGASE"/>
    <property type="match status" value="1"/>
</dbReference>
<dbReference type="eggNOG" id="COG0318">
    <property type="taxonomic scope" value="Bacteria"/>
</dbReference>
<evidence type="ECO:0000256" key="2">
    <source>
        <dbReference type="ARBA" id="ARBA00022553"/>
    </source>
</evidence>
<evidence type="ECO:0000256" key="1">
    <source>
        <dbReference type="ARBA" id="ARBA00022450"/>
    </source>
</evidence>
<sequence length="367" mass="40506">MSAAADPVLDLPFDVRPDPEEFLRAALRWHFSPETGTPFWLERAGSLGFDPLTDIRTFDDLTRFPNFASELRDARAEDLIPRGYGPRPDVVGVYESGGTTGAPKRIVLMRDWLTKLLDWSSAQLDAHGVPGDVNWLIVAPTGPHMVGDVIKHQTALRGGLSFMVDLDPRWVKKLIAGGDGAAAGAYAEHIVDQVAYVLRTQDIGVLMCTPPVLERLAQREDLAKLIEDKVRAINWVGTQMDADTRHLYRTEVFPDALLYSGYGSTMILGNASERPGLTDDEPCVYDPFSPYMTFSVIDPETARPVPYGERGQVLMHHVSKSLFLPNNLERDTALRVRAADAGQTGDSVADIAPVQEFDNETVIEGVY</sequence>
<organism evidence="4 5">
    <name type="scientific">Streptomyces glaucescens</name>
    <dbReference type="NCBI Taxonomy" id="1907"/>
    <lineage>
        <taxon>Bacteria</taxon>
        <taxon>Bacillati</taxon>
        <taxon>Actinomycetota</taxon>
        <taxon>Actinomycetes</taxon>
        <taxon>Kitasatosporales</taxon>
        <taxon>Streptomycetaceae</taxon>
        <taxon>Streptomyces</taxon>
    </lineage>
</organism>
<gene>
    <name evidence="4" type="ORF">SGLAU_17340</name>
</gene>
<feature type="domain" description="AMP-dependent synthetase/ligase" evidence="3">
    <location>
        <begin position="96"/>
        <end position="316"/>
    </location>
</feature>
<dbReference type="Proteomes" id="UP000029482">
    <property type="component" value="Chromosome"/>
</dbReference>
<evidence type="ECO:0000313" key="4">
    <source>
        <dbReference type="EMBL" id="AIR99431.1"/>
    </source>
</evidence>
<reference evidence="5" key="1">
    <citation type="journal article" date="2015" name="J. Biotechnol.">
        <title>Complete genome sequence of the actinobacterium Streptomyces glaucescens GLA.O (DSM 40922) consisting of a linear chromosome and one linear plasmid.</title>
        <authorList>
            <person name="Ortseifen V."/>
            <person name="Winkler A."/>
            <person name="Albersmeier A."/>
            <person name="Wendler S."/>
            <person name="Puhler A."/>
            <person name="Kalinowski J."/>
            <person name="Ruckert C."/>
        </authorList>
    </citation>
    <scope>NUCLEOTIDE SEQUENCE [LARGE SCALE GENOMIC DNA]</scope>
    <source>
        <strain evidence="5">DSM 40922 / GLA O</strain>
    </source>
</reference>
<dbReference type="RefSeq" id="WP_043502482.1">
    <property type="nucleotide sequence ID" value="NZ_CP009438.1"/>
</dbReference>
<evidence type="ECO:0000259" key="3">
    <source>
        <dbReference type="Pfam" id="PF00501"/>
    </source>
</evidence>
<accession>A0A089XC19</accession>
<keyword evidence="5" id="KW-1185">Reference proteome</keyword>
<dbReference type="KEGG" id="sgu:SGLAU_17340"/>
<dbReference type="EMBL" id="CP009438">
    <property type="protein sequence ID" value="AIR99431.1"/>
    <property type="molecule type" value="Genomic_DNA"/>
</dbReference>
<dbReference type="Pfam" id="PF00501">
    <property type="entry name" value="AMP-binding"/>
    <property type="match status" value="1"/>
</dbReference>
<dbReference type="Gene3D" id="3.40.50.12780">
    <property type="entry name" value="N-terminal domain of ligase-like"/>
    <property type="match status" value="1"/>
</dbReference>
<dbReference type="HOGENOM" id="CLU_780634_0_0_11"/>